<dbReference type="InterPro" id="IPR050446">
    <property type="entry name" value="FAD-oxidoreductase/Apoptosis"/>
</dbReference>
<dbReference type="Proteomes" id="UP001165042">
    <property type="component" value="Unassembled WGS sequence"/>
</dbReference>
<dbReference type="PANTHER" id="PTHR43557:SF2">
    <property type="entry name" value="RIESKE DOMAIN-CONTAINING PROTEIN-RELATED"/>
    <property type="match status" value="1"/>
</dbReference>
<keyword evidence="8" id="KW-1185">Reference proteome</keyword>
<dbReference type="Gene3D" id="3.30.390.30">
    <property type="match status" value="1"/>
</dbReference>
<dbReference type="EMBL" id="BSSD01000001">
    <property type="protein sequence ID" value="GLW90072.1"/>
    <property type="molecule type" value="Genomic_DNA"/>
</dbReference>
<evidence type="ECO:0000256" key="3">
    <source>
        <dbReference type="ARBA" id="ARBA00022827"/>
    </source>
</evidence>
<dbReference type="SUPFAM" id="SSF51905">
    <property type="entry name" value="FAD/NAD(P)-binding domain"/>
    <property type="match status" value="1"/>
</dbReference>
<keyword evidence="3" id="KW-0274">FAD</keyword>
<organism evidence="7 8">
    <name type="scientific">Actinokineospora globicatena</name>
    <dbReference type="NCBI Taxonomy" id="103729"/>
    <lineage>
        <taxon>Bacteria</taxon>
        <taxon>Bacillati</taxon>
        <taxon>Actinomycetota</taxon>
        <taxon>Actinomycetes</taxon>
        <taxon>Pseudonocardiales</taxon>
        <taxon>Pseudonocardiaceae</taxon>
        <taxon>Actinokineospora</taxon>
    </lineage>
</organism>
<protein>
    <submittedName>
        <fullName evidence="7">Pyridine nucleotide-disulfide oxidoreductase</fullName>
    </submittedName>
</protein>
<dbReference type="InterPro" id="IPR023753">
    <property type="entry name" value="FAD/NAD-binding_dom"/>
</dbReference>
<dbReference type="InterPro" id="IPR028202">
    <property type="entry name" value="Reductase_C"/>
</dbReference>
<sequence length="409" mass="43687">MTVSQQGFVIVGAGMAGAKAAEALRGSGFDGTITVLGDEAHRPYERPPLSKDLLLGKGERDDIFVHAEDWYREHDVDLQLGTEVTAIDRGGRLVEIAGGGVRYDKLLLTTGARPRTLDIPGATADGVLYLRQLADSERVKETLDRVSRLLVIGSGWIGLEVAAAARQADVAVTVLGTSELPLLRALGPELGAIFADLHRSHDVDLRGGVSVSEITTADGKVTGVRLADGTEIAAEAVLVAVGAEPNTRLAEQAGLRVDNGIVVDAGLRTDDPNVFAAGDVASAFHPLLGKHIRVEHWANALNQPTVAAANMLGNQTEYDELPYFFTDQYDLGMEYHGYVDPGRPHQVIFRGDVAAREFIAFWLADGKVNAAINVNTWDVGDPIKSLIRSTKPIDPAALADPNHPLDSFA</sequence>
<keyword evidence="4" id="KW-0560">Oxidoreductase</keyword>
<comment type="caution">
    <text evidence="7">The sequence shown here is derived from an EMBL/GenBank/DDBJ whole genome shotgun (WGS) entry which is preliminary data.</text>
</comment>
<dbReference type="AlphaFoldDB" id="A0A9W6QIG6"/>
<evidence type="ECO:0000313" key="7">
    <source>
        <dbReference type="EMBL" id="GLW90072.1"/>
    </source>
</evidence>
<accession>A0A9W6QIG6</accession>
<gene>
    <name evidence="7" type="ORF">Aglo03_08880</name>
</gene>
<dbReference type="PANTHER" id="PTHR43557">
    <property type="entry name" value="APOPTOSIS-INDUCING FACTOR 1"/>
    <property type="match status" value="1"/>
</dbReference>
<dbReference type="Pfam" id="PF14759">
    <property type="entry name" value="Reductase_C"/>
    <property type="match status" value="1"/>
</dbReference>
<evidence type="ECO:0000259" key="6">
    <source>
        <dbReference type="Pfam" id="PF14759"/>
    </source>
</evidence>
<dbReference type="PRINTS" id="PR00411">
    <property type="entry name" value="PNDRDTASEI"/>
</dbReference>
<dbReference type="GO" id="GO:0016651">
    <property type="term" value="F:oxidoreductase activity, acting on NAD(P)H"/>
    <property type="evidence" value="ECO:0007669"/>
    <property type="project" value="TreeGrafter"/>
</dbReference>
<comment type="cofactor">
    <cofactor evidence="1">
        <name>FAD</name>
        <dbReference type="ChEBI" id="CHEBI:57692"/>
    </cofactor>
</comment>
<evidence type="ECO:0000256" key="2">
    <source>
        <dbReference type="ARBA" id="ARBA00022630"/>
    </source>
</evidence>
<keyword evidence="2" id="KW-0285">Flavoprotein</keyword>
<feature type="domain" description="Reductase C-terminal" evidence="6">
    <location>
        <begin position="323"/>
        <end position="408"/>
    </location>
</feature>
<dbReference type="Gene3D" id="3.50.50.60">
    <property type="entry name" value="FAD/NAD(P)-binding domain"/>
    <property type="match status" value="2"/>
</dbReference>
<proteinExistence type="predicted"/>
<name>A0A9W6QIG6_9PSEU</name>
<reference evidence="7" key="1">
    <citation type="submission" date="2023-02" db="EMBL/GenBank/DDBJ databases">
        <title>Actinokineospora globicatena NBRC 15670.</title>
        <authorList>
            <person name="Ichikawa N."/>
            <person name="Sato H."/>
            <person name="Tonouchi N."/>
        </authorList>
    </citation>
    <scope>NUCLEOTIDE SEQUENCE</scope>
    <source>
        <strain evidence="7">NBRC 15670</strain>
    </source>
</reference>
<feature type="domain" description="FAD/NAD(P)-binding" evidence="5">
    <location>
        <begin position="9"/>
        <end position="303"/>
    </location>
</feature>
<evidence type="ECO:0000256" key="1">
    <source>
        <dbReference type="ARBA" id="ARBA00001974"/>
    </source>
</evidence>
<dbReference type="InterPro" id="IPR036188">
    <property type="entry name" value="FAD/NAD-bd_sf"/>
</dbReference>
<evidence type="ECO:0000313" key="8">
    <source>
        <dbReference type="Proteomes" id="UP001165042"/>
    </source>
</evidence>
<evidence type="ECO:0000259" key="5">
    <source>
        <dbReference type="Pfam" id="PF07992"/>
    </source>
</evidence>
<dbReference type="GO" id="GO:0005737">
    <property type="term" value="C:cytoplasm"/>
    <property type="evidence" value="ECO:0007669"/>
    <property type="project" value="TreeGrafter"/>
</dbReference>
<dbReference type="PRINTS" id="PR00368">
    <property type="entry name" value="FADPNR"/>
</dbReference>
<dbReference type="SUPFAM" id="SSF55424">
    <property type="entry name" value="FAD/NAD-linked reductases, dimerisation (C-terminal) domain"/>
    <property type="match status" value="1"/>
</dbReference>
<dbReference type="Pfam" id="PF07992">
    <property type="entry name" value="Pyr_redox_2"/>
    <property type="match status" value="1"/>
</dbReference>
<dbReference type="InterPro" id="IPR016156">
    <property type="entry name" value="FAD/NAD-linked_Rdtase_dimer_sf"/>
</dbReference>
<evidence type="ECO:0000256" key="4">
    <source>
        <dbReference type="ARBA" id="ARBA00023002"/>
    </source>
</evidence>